<dbReference type="Proteomes" id="UP000515204">
    <property type="component" value="Unplaced"/>
</dbReference>
<feature type="compositionally biased region" description="Basic and acidic residues" evidence="5">
    <location>
        <begin position="446"/>
        <end position="465"/>
    </location>
</feature>
<dbReference type="RefSeq" id="XP_014484983.1">
    <property type="nucleotide sequence ID" value="XM_014629497.1"/>
</dbReference>
<dbReference type="Pfam" id="PF05997">
    <property type="entry name" value="Nop52"/>
    <property type="match status" value="1"/>
</dbReference>
<evidence type="ECO:0000313" key="7">
    <source>
        <dbReference type="RefSeq" id="XP_014484983.1"/>
    </source>
</evidence>
<reference evidence="7 8" key="1">
    <citation type="submission" date="2025-04" db="UniProtKB">
        <authorList>
            <consortium name="RefSeq"/>
        </authorList>
    </citation>
    <scope>IDENTIFICATION</scope>
</reference>
<evidence type="ECO:0000313" key="6">
    <source>
        <dbReference type="Proteomes" id="UP000515204"/>
    </source>
</evidence>
<organism evidence="6 8">
    <name type="scientific">Dinoponera quadriceps</name>
    <name type="common">South American ant</name>
    <dbReference type="NCBI Taxonomy" id="609295"/>
    <lineage>
        <taxon>Eukaryota</taxon>
        <taxon>Metazoa</taxon>
        <taxon>Ecdysozoa</taxon>
        <taxon>Arthropoda</taxon>
        <taxon>Hexapoda</taxon>
        <taxon>Insecta</taxon>
        <taxon>Pterygota</taxon>
        <taxon>Neoptera</taxon>
        <taxon>Endopterygota</taxon>
        <taxon>Hymenoptera</taxon>
        <taxon>Apocrita</taxon>
        <taxon>Aculeata</taxon>
        <taxon>Formicoidea</taxon>
        <taxon>Formicidae</taxon>
        <taxon>Ponerinae</taxon>
        <taxon>Ponerini</taxon>
        <taxon>Dinoponera</taxon>
    </lineage>
</organism>
<dbReference type="PANTHER" id="PTHR13026">
    <property type="entry name" value="NNP-1 PROTEIN NOVEL NUCLEAR PROTEIN 1 NOP52"/>
    <property type="match status" value="1"/>
</dbReference>
<dbReference type="PANTHER" id="PTHR13026:SF0">
    <property type="entry name" value="RIBOSOMAL RNA PROCESSING 1B"/>
    <property type="match status" value="1"/>
</dbReference>
<protein>
    <submittedName>
        <fullName evidence="7 8">Ribosomal RNA processing protein 1 homolog isoform X1</fullName>
    </submittedName>
</protein>
<keyword evidence="4" id="KW-0539">Nucleus</keyword>
<keyword evidence="3" id="KW-0698">rRNA processing</keyword>
<comment type="subcellular location">
    <subcellularLocation>
        <location evidence="1">Nucleus</location>
    </subcellularLocation>
</comment>
<feature type="compositionally biased region" description="Acidic residues" evidence="5">
    <location>
        <begin position="291"/>
        <end position="301"/>
    </location>
</feature>
<evidence type="ECO:0000256" key="5">
    <source>
        <dbReference type="SAM" id="MobiDB-lite"/>
    </source>
</evidence>
<dbReference type="RefSeq" id="XP_014484992.1">
    <property type="nucleotide sequence ID" value="XM_014629506.1"/>
</dbReference>
<comment type="similarity">
    <text evidence="2">Belongs to the RRP1 family.</text>
</comment>
<evidence type="ECO:0000256" key="1">
    <source>
        <dbReference type="ARBA" id="ARBA00004123"/>
    </source>
</evidence>
<feature type="region of interest" description="Disordered" evidence="5">
    <location>
        <begin position="413"/>
        <end position="475"/>
    </location>
</feature>
<evidence type="ECO:0000256" key="3">
    <source>
        <dbReference type="ARBA" id="ARBA00022552"/>
    </source>
</evidence>
<dbReference type="GO" id="GO:0030688">
    <property type="term" value="C:preribosome, small subunit precursor"/>
    <property type="evidence" value="ECO:0007669"/>
    <property type="project" value="InterPro"/>
</dbReference>
<dbReference type="AlphaFoldDB" id="A0A6P3Y434"/>
<accession>A0A6P3Y434</accession>
<feature type="compositionally biased region" description="Basic and acidic residues" evidence="5">
    <location>
        <begin position="418"/>
        <end position="429"/>
    </location>
</feature>
<keyword evidence="6" id="KW-1185">Reference proteome</keyword>
<gene>
    <name evidence="7 8" type="primary">LOC106749754</name>
</gene>
<dbReference type="CTD" id="44391"/>
<feature type="region of interest" description="Disordered" evidence="5">
    <location>
        <begin position="290"/>
        <end position="315"/>
    </location>
</feature>
<evidence type="ECO:0000313" key="8">
    <source>
        <dbReference type="RefSeq" id="XP_014484992.1"/>
    </source>
</evidence>
<sequence length="638" mass="73432">MAVKNMRRRTRVSLRKSKTETLKSNNRQLQCVRVKDKSKKTLVIAQEIKFARLLADNDKRTRDKVLRNLQKWLTVRSQSSFAFTEMDFISLWKGLFYCMWMSDKMLVQEELAESLSKIVHCFNSKDTIMLYTACALKTLAIEWFGIDQYRLDKFSMLVRRILRQTFVVCKDKAWDMSWVKEISGILEKLFQCPQTNLGLSLHITEIYLEELAKIGDGDLPEEAVVELIRPFVVYLATTKDERQMKHIMKHIFRYLIFQSDVGIEYREKFEAWRDAGFPCTYLDNVKKVDVSDTEDDSENEDERPPEAEVLKHKAGKPLDPRAGRVDVELPQIPFNPAEIVKLLVNYKFYPQSTAKSRRQLARILEEYKELAEGRMPLGIRKVRNPVWQKADMDPKKAALRLIQFEKSLYSDKVNNKRKRDERTIKKDDANTDSNTEPPKKRRKSNLTRDKLDSKSELTENGEKPGTKSISKKSKTVKKIKLNGTNDAKTSNRNIGCETKAAALSKWQVSDRSADQCALPAPILPSSISAKKTPIKKPETAKTILENGISCKDQAVVKKNKPPNRTKQQTNLNNSATAKKKVKIVLNRNTEQHTSEYIQQVRKSPAIPFDANKKPLAGVLKANFIPSPVNPFYKKSLRN</sequence>
<dbReference type="OrthoDB" id="2019504at2759"/>
<feature type="compositionally biased region" description="Basic and acidic residues" evidence="5">
    <location>
        <begin position="302"/>
        <end position="315"/>
    </location>
</feature>
<dbReference type="KEGG" id="dqu:106749754"/>
<proteinExistence type="inferred from homology"/>
<dbReference type="GO" id="GO:0005634">
    <property type="term" value="C:nucleus"/>
    <property type="evidence" value="ECO:0007669"/>
    <property type="project" value="UniProtKB-SubCell"/>
</dbReference>
<dbReference type="InterPro" id="IPR010301">
    <property type="entry name" value="RRP1"/>
</dbReference>
<name>A0A6P3Y434_DINQU</name>
<dbReference type="GO" id="GO:0006364">
    <property type="term" value="P:rRNA processing"/>
    <property type="evidence" value="ECO:0007669"/>
    <property type="project" value="UniProtKB-KW"/>
</dbReference>
<evidence type="ECO:0000256" key="4">
    <source>
        <dbReference type="ARBA" id="ARBA00023242"/>
    </source>
</evidence>
<dbReference type="GeneID" id="106749754"/>
<evidence type="ECO:0000256" key="2">
    <source>
        <dbReference type="ARBA" id="ARBA00006374"/>
    </source>
</evidence>